<evidence type="ECO:0000256" key="1">
    <source>
        <dbReference type="ARBA" id="ARBA00022737"/>
    </source>
</evidence>
<name>A0A6A5YLS0_9PLEO</name>
<keyword evidence="1" id="KW-0677">Repeat</keyword>
<dbReference type="Proteomes" id="UP000799770">
    <property type="component" value="Unassembled WGS sequence"/>
</dbReference>
<dbReference type="InterPro" id="IPR007111">
    <property type="entry name" value="NACHT_NTPase"/>
</dbReference>
<dbReference type="PANTHER" id="PTHR10039:SF17">
    <property type="entry name" value="FUNGAL STAND N-TERMINAL GOODBYE DOMAIN-CONTAINING PROTEIN-RELATED"/>
    <property type="match status" value="1"/>
</dbReference>
<dbReference type="Pfam" id="PF17109">
    <property type="entry name" value="Goodbye"/>
    <property type="match status" value="1"/>
</dbReference>
<keyword evidence="4" id="KW-1185">Reference proteome</keyword>
<dbReference type="SUPFAM" id="SSF52540">
    <property type="entry name" value="P-loop containing nucleoside triphosphate hydrolases"/>
    <property type="match status" value="1"/>
</dbReference>
<protein>
    <recommendedName>
        <fullName evidence="2">NACHT domain-containing protein</fullName>
    </recommendedName>
</protein>
<dbReference type="Gene3D" id="3.40.50.300">
    <property type="entry name" value="P-loop containing nucleotide triphosphate hydrolases"/>
    <property type="match status" value="1"/>
</dbReference>
<dbReference type="PANTHER" id="PTHR10039">
    <property type="entry name" value="AMELOGENIN"/>
    <property type="match status" value="1"/>
</dbReference>
<dbReference type="InterPro" id="IPR056884">
    <property type="entry name" value="NPHP3-like_N"/>
</dbReference>
<gene>
    <name evidence="3" type="ORF">BDV96DRAFT_653272</name>
</gene>
<reference evidence="3" key="1">
    <citation type="journal article" date="2020" name="Stud. Mycol.">
        <title>101 Dothideomycetes genomes: a test case for predicting lifestyles and emergence of pathogens.</title>
        <authorList>
            <person name="Haridas S."/>
            <person name="Albert R."/>
            <person name="Binder M."/>
            <person name="Bloem J."/>
            <person name="Labutti K."/>
            <person name="Salamov A."/>
            <person name="Andreopoulos B."/>
            <person name="Baker S."/>
            <person name="Barry K."/>
            <person name="Bills G."/>
            <person name="Bluhm B."/>
            <person name="Cannon C."/>
            <person name="Castanera R."/>
            <person name="Culley D."/>
            <person name="Daum C."/>
            <person name="Ezra D."/>
            <person name="Gonzalez J."/>
            <person name="Henrissat B."/>
            <person name="Kuo A."/>
            <person name="Liang C."/>
            <person name="Lipzen A."/>
            <person name="Lutzoni F."/>
            <person name="Magnuson J."/>
            <person name="Mondo S."/>
            <person name="Nolan M."/>
            <person name="Ohm R."/>
            <person name="Pangilinan J."/>
            <person name="Park H.-J."/>
            <person name="Ramirez L."/>
            <person name="Alfaro M."/>
            <person name="Sun H."/>
            <person name="Tritt A."/>
            <person name="Yoshinaga Y."/>
            <person name="Zwiers L.-H."/>
            <person name="Turgeon B."/>
            <person name="Goodwin S."/>
            <person name="Spatafora J."/>
            <person name="Crous P."/>
            <person name="Grigoriev I."/>
        </authorList>
    </citation>
    <scope>NUCLEOTIDE SEQUENCE</scope>
    <source>
        <strain evidence="3">CBS 627.86</strain>
    </source>
</reference>
<evidence type="ECO:0000259" key="2">
    <source>
        <dbReference type="PROSITE" id="PS50837"/>
    </source>
</evidence>
<dbReference type="SUPFAM" id="SSF48452">
    <property type="entry name" value="TPR-like"/>
    <property type="match status" value="1"/>
</dbReference>
<feature type="domain" description="NACHT" evidence="2">
    <location>
        <begin position="296"/>
        <end position="450"/>
    </location>
</feature>
<proteinExistence type="predicted"/>
<dbReference type="InterPro" id="IPR027417">
    <property type="entry name" value="P-loop_NTPase"/>
</dbReference>
<dbReference type="PROSITE" id="PS50837">
    <property type="entry name" value="NACHT"/>
    <property type="match status" value="1"/>
</dbReference>
<evidence type="ECO:0000313" key="3">
    <source>
        <dbReference type="EMBL" id="KAF2108066.1"/>
    </source>
</evidence>
<dbReference type="InterPro" id="IPR031350">
    <property type="entry name" value="Goodbye_dom"/>
</dbReference>
<dbReference type="Gene3D" id="1.25.40.10">
    <property type="entry name" value="Tetratricopeptide repeat domain"/>
    <property type="match status" value="1"/>
</dbReference>
<accession>A0A6A5YLS0</accession>
<sequence length="1364" mass="153222">MSSHQTQIELIFTNAIARYEQKTKKQLPLSFASQLTTVQDLRRLVQKENADFKAFQAKDDKIYSALNKALTPIERLSHVAATGSSIGFPPAGVCFGAVALMIKSAQDVSGHYEKILELFDIIQVVVDQLELQQLQHASDQLKENIAKTLATMLELIAFSTKAIERRRFKEMLAKLFTGENEDLKGLHTQLKKHASSGKALIQIEVKNDTNMLKAHAEMIVDTTTRTDTKVDEVKDILRSIQDEKKRQQATNIRIILLPSESANNKMEEIRRYAVPGTGDWLFSEPAVQRWVHRDDPLLWIRGDPGTGKTYVAGSIVATLLSQMASGRGQWSNASVGFFFFSRESNTFATDGYCQAMKNAAWQIATVNPDYAAHVASQCHRQTDVAAVASAWRKLFTSYFGRQGRHLYLVLDGIDETVEDGDDGREEFLKLLPDLQDSSAAGISLLLVGRPHLTDSLKLAAYGRRTAKMATIHIDAQKNKADLLKYIDKRMVCVELGGASPDFTQHIRQTIESKSQGMFLWAKLMFEILSKQTTEEAMRKRLDDAPAAINDMITIVLKVYSSTLKAREPDEFNLILAWLACAARPLSLAEIAAVLSTLSPTGSKVLGLERRLKENFATLISLVRDDGLSVATLSEEETQVHGDSTTASTTFRSIPETTTVVFAHALIAEYFRAGHGRFSHSKTHKKIGVILDEAHLTIFRTCLDAFVKPSSGTTSDTIALLQPYSMSNWFVHLEGSCQAYVATDPFEKVDMVRKLHQFLFEKQTIRKWCREVAWSFYTEAKAKAIADWIQRWTETNFELIQDDSIKDWAASCTRQPANIFRPISMTNAEEGLGNYDWQPTEALLVVAHIKALTNDEDTLDILSHPVPLNTILAAVEWANLEQNASWHRNLAVCLRTLGYTSEAVSHFQTAISMEEEYTEARRGLAYVYDEQENFTKVVELESTNASILAKKCGDADPTGGDPHVAQELARTYHHLASAYESLGDVVNALRFWQKAIETKFCTNGAFLNYLALLRRSESELWYKDAMWALKTMRSMPDEPYPNLLVHQLSKLSWPSEDEGEFFNASTAAAVEIDMMPWLFEVYEDAISSSASHISITTLKLCLVHIHKRYLAQHREAESLIEDIIYVTSLDNGRTFRDLENCKNDVAQDFFKISIRRIVEATARGLPAEQYLRRMIRLCKSGLDPRKTSLKLYYAEQSDLYVALGQRLLGDVLSAETTVRPYIMESLTLISKTNIHDRKVGLLTLSNALMTIGRTDDSFDLKRYIVETMELVCDHCGKGIFGRASVCACLYCLETFCENCVIALEEPSHNKHCVLGHSRIAFSSQGARSVNDHQIVFRSAQHTIQRVVHILQGELGILGSNQDMDL</sequence>
<dbReference type="InterPro" id="IPR011990">
    <property type="entry name" value="TPR-like_helical_dom_sf"/>
</dbReference>
<dbReference type="OrthoDB" id="448455at2759"/>
<dbReference type="Pfam" id="PF24883">
    <property type="entry name" value="NPHP3_N"/>
    <property type="match status" value="1"/>
</dbReference>
<evidence type="ECO:0000313" key="4">
    <source>
        <dbReference type="Proteomes" id="UP000799770"/>
    </source>
</evidence>
<dbReference type="EMBL" id="ML977350">
    <property type="protein sequence ID" value="KAF2108066.1"/>
    <property type="molecule type" value="Genomic_DNA"/>
</dbReference>
<dbReference type="SMART" id="SM00028">
    <property type="entry name" value="TPR"/>
    <property type="match status" value="2"/>
</dbReference>
<dbReference type="InterPro" id="IPR019734">
    <property type="entry name" value="TPR_rpt"/>
</dbReference>
<organism evidence="3 4">
    <name type="scientific">Lophiotrema nucula</name>
    <dbReference type="NCBI Taxonomy" id="690887"/>
    <lineage>
        <taxon>Eukaryota</taxon>
        <taxon>Fungi</taxon>
        <taxon>Dikarya</taxon>
        <taxon>Ascomycota</taxon>
        <taxon>Pezizomycotina</taxon>
        <taxon>Dothideomycetes</taxon>
        <taxon>Pleosporomycetidae</taxon>
        <taxon>Pleosporales</taxon>
        <taxon>Lophiotremataceae</taxon>
        <taxon>Lophiotrema</taxon>
    </lineage>
</organism>